<protein>
    <submittedName>
        <fullName evidence="2">Uncharacterized protein</fullName>
    </submittedName>
</protein>
<sequence length="63" mass="6664">MPRGAAGGLLHLRTAPQQEKAGESPKSLETHGARSSRMGRTGRLPWNAARSCSGCFPSAQEDT</sequence>
<dbReference type="Proteomes" id="UP000035579">
    <property type="component" value="Chromosome"/>
</dbReference>
<dbReference type="KEGG" id="age:AA314_02976"/>
<dbReference type="EMBL" id="CP011509">
    <property type="protein sequence ID" value="AKJ01350.1"/>
    <property type="molecule type" value="Genomic_DNA"/>
</dbReference>
<evidence type="ECO:0000313" key="3">
    <source>
        <dbReference type="Proteomes" id="UP000035579"/>
    </source>
</evidence>
<dbReference type="AlphaFoldDB" id="A0AAC8TCX7"/>
<reference evidence="2 3" key="1">
    <citation type="submission" date="2015-05" db="EMBL/GenBank/DDBJ databases">
        <title>Genome assembly of Archangium gephyra DSM 2261.</title>
        <authorList>
            <person name="Sharma G."/>
            <person name="Subramanian S."/>
        </authorList>
    </citation>
    <scope>NUCLEOTIDE SEQUENCE [LARGE SCALE GENOMIC DNA]</scope>
    <source>
        <strain evidence="2 3">DSM 2261</strain>
    </source>
</reference>
<feature type="region of interest" description="Disordered" evidence="1">
    <location>
        <begin position="1"/>
        <end position="63"/>
    </location>
</feature>
<proteinExistence type="predicted"/>
<evidence type="ECO:0000256" key="1">
    <source>
        <dbReference type="SAM" id="MobiDB-lite"/>
    </source>
</evidence>
<accession>A0AAC8TCX7</accession>
<gene>
    <name evidence="2" type="ORF">AA314_02976</name>
</gene>
<evidence type="ECO:0000313" key="2">
    <source>
        <dbReference type="EMBL" id="AKJ01350.1"/>
    </source>
</evidence>
<feature type="compositionally biased region" description="Basic and acidic residues" evidence="1">
    <location>
        <begin position="20"/>
        <end position="32"/>
    </location>
</feature>
<name>A0AAC8TCX7_9BACT</name>
<organism evidence="2 3">
    <name type="scientific">Archangium gephyra</name>
    <dbReference type="NCBI Taxonomy" id="48"/>
    <lineage>
        <taxon>Bacteria</taxon>
        <taxon>Pseudomonadati</taxon>
        <taxon>Myxococcota</taxon>
        <taxon>Myxococcia</taxon>
        <taxon>Myxococcales</taxon>
        <taxon>Cystobacterineae</taxon>
        <taxon>Archangiaceae</taxon>
        <taxon>Archangium</taxon>
    </lineage>
</organism>